<evidence type="ECO:0000313" key="1">
    <source>
        <dbReference type="EMBL" id="TCU91130.1"/>
    </source>
</evidence>
<gene>
    <name evidence="1" type="ORF">EV671_102761</name>
</gene>
<reference evidence="1 2" key="1">
    <citation type="submission" date="2019-03" db="EMBL/GenBank/DDBJ databases">
        <title>Genomic Encyclopedia of Type Strains, Phase IV (KMG-IV): sequencing the most valuable type-strain genomes for metagenomic binning, comparative biology and taxonomic classification.</title>
        <authorList>
            <person name="Goeker M."/>
        </authorList>
    </citation>
    <scope>NUCLEOTIDE SEQUENCE [LARGE SCALE GENOMIC DNA]</scope>
    <source>
        <strain evidence="1 2">DSM 654</strain>
    </source>
</reference>
<dbReference type="EMBL" id="SMBU01000027">
    <property type="protein sequence ID" value="TCU91130.1"/>
    <property type="molecule type" value="Genomic_DNA"/>
</dbReference>
<dbReference type="PROSITE" id="PS51257">
    <property type="entry name" value="PROKAR_LIPOPROTEIN"/>
    <property type="match status" value="1"/>
</dbReference>
<dbReference type="Proteomes" id="UP000295110">
    <property type="component" value="Unassembled WGS sequence"/>
</dbReference>
<proteinExistence type="predicted"/>
<organism evidence="1 2">
    <name type="scientific">Roseateles saccharophilus</name>
    <name type="common">Pseudomonas saccharophila</name>
    <dbReference type="NCBI Taxonomy" id="304"/>
    <lineage>
        <taxon>Bacteria</taxon>
        <taxon>Pseudomonadati</taxon>
        <taxon>Pseudomonadota</taxon>
        <taxon>Betaproteobacteria</taxon>
        <taxon>Burkholderiales</taxon>
        <taxon>Sphaerotilaceae</taxon>
        <taxon>Roseateles</taxon>
    </lineage>
</organism>
<protein>
    <submittedName>
        <fullName evidence="1">Uncharacterized protein</fullName>
    </submittedName>
</protein>
<name>A0A4R3UL17_ROSSA</name>
<keyword evidence="2" id="KW-1185">Reference proteome</keyword>
<accession>A0A4R3UL17</accession>
<dbReference type="RefSeq" id="WP_132574717.1">
    <property type="nucleotide sequence ID" value="NZ_CBCSGL010000026.1"/>
</dbReference>
<evidence type="ECO:0000313" key="2">
    <source>
        <dbReference type="Proteomes" id="UP000295110"/>
    </source>
</evidence>
<dbReference type="AlphaFoldDB" id="A0A4R3UL17"/>
<comment type="caution">
    <text evidence="1">The sequence shown here is derived from an EMBL/GenBank/DDBJ whole genome shotgun (WGS) entry which is preliminary data.</text>
</comment>
<sequence length="65" mass="6717">MASRAAIGAYIEAVRGGGMAALAAAALACYVDAGLRAARPDIEAALRDTLRVQARRPMPSLYRGA</sequence>